<dbReference type="Gene3D" id="2.60.120.10">
    <property type="entry name" value="Jelly Rolls"/>
    <property type="match status" value="1"/>
</dbReference>
<sequence>MERWHLPTVAASGKRDPQVLFSGAGARGVVIDLHAGEEMRDHSVKERAIVQIVSGTVEIEAAGQTTTCEAGTLIAFAPNERHALRATAEARLLLVLAPWPAADHYRDDRPHDASQMPSKATARPL</sequence>
<name>A0A6J4U9M8_9ACTN</name>
<feature type="region of interest" description="Disordered" evidence="1">
    <location>
        <begin position="104"/>
        <end position="125"/>
    </location>
</feature>
<dbReference type="AlphaFoldDB" id="A0A6J4U9M8"/>
<reference evidence="3" key="1">
    <citation type="submission" date="2020-02" db="EMBL/GenBank/DDBJ databases">
        <authorList>
            <person name="Meier V. D."/>
        </authorList>
    </citation>
    <scope>NUCLEOTIDE SEQUENCE</scope>
    <source>
        <strain evidence="3">AVDCRST_MAG79</strain>
    </source>
</reference>
<evidence type="ECO:0000313" key="3">
    <source>
        <dbReference type="EMBL" id="CAA9541824.1"/>
    </source>
</evidence>
<dbReference type="InterPro" id="IPR013096">
    <property type="entry name" value="Cupin_2"/>
</dbReference>
<feature type="domain" description="Cupin type-2" evidence="2">
    <location>
        <begin position="31"/>
        <end position="95"/>
    </location>
</feature>
<dbReference type="InterPro" id="IPR014710">
    <property type="entry name" value="RmlC-like_jellyroll"/>
</dbReference>
<evidence type="ECO:0000256" key="1">
    <source>
        <dbReference type="SAM" id="MobiDB-lite"/>
    </source>
</evidence>
<proteinExistence type="predicted"/>
<dbReference type="InterPro" id="IPR011051">
    <property type="entry name" value="RmlC_Cupin_sf"/>
</dbReference>
<dbReference type="SUPFAM" id="SSF51182">
    <property type="entry name" value="RmlC-like cupins"/>
    <property type="match status" value="1"/>
</dbReference>
<dbReference type="EMBL" id="CADCWC010000291">
    <property type="protein sequence ID" value="CAA9541824.1"/>
    <property type="molecule type" value="Genomic_DNA"/>
</dbReference>
<evidence type="ECO:0000259" key="2">
    <source>
        <dbReference type="Pfam" id="PF07883"/>
    </source>
</evidence>
<dbReference type="Pfam" id="PF07883">
    <property type="entry name" value="Cupin_2"/>
    <property type="match status" value="1"/>
</dbReference>
<accession>A0A6J4U9M8</accession>
<protein>
    <recommendedName>
        <fullName evidence="2">Cupin type-2 domain-containing protein</fullName>
    </recommendedName>
</protein>
<gene>
    <name evidence="3" type="ORF">AVDCRST_MAG79-1940</name>
</gene>
<organism evidence="3">
    <name type="scientific">uncultured Thermoleophilia bacterium</name>
    <dbReference type="NCBI Taxonomy" id="1497501"/>
    <lineage>
        <taxon>Bacteria</taxon>
        <taxon>Bacillati</taxon>
        <taxon>Actinomycetota</taxon>
        <taxon>Thermoleophilia</taxon>
        <taxon>environmental samples</taxon>
    </lineage>
</organism>